<protein>
    <recommendedName>
        <fullName evidence="2">Sulfatase N-terminal domain-containing protein</fullName>
    </recommendedName>
</protein>
<accession>A0A382CSZ3</accession>
<organism evidence="1">
    <name type="scientific">marine metagenome</name>
    <dbReference type="NCBI Taxonomy" id="408172"/>
    <lineage>
        <taxon>unclassified sequences</taxon>
        <taxon>metagenomes</taxon>
        <taxon>ecological metagenomes</taxon>
    </lineage>
</organism>
<dbReference type="AlphaFoldDB" id="A0A382CSZ3"/>
<name>A0A382CSZ3_9ZZZZ</name>
<dbReference type="EMBL" id="UINC01035861">
    <property type="protein sequence ID" value="SVB28944.1"/>
    <property type="molecule type" value="Genomic_DNA"/>
</dbReference>
<evidence type="ECO:0000313" key="1">
    <source>
        <dbReference type="EMBL" id="SVB28944.1"/>
    </source>
</evidence>
<reference evidence="1" key="1">
    <citation type="submission" date="2018-05" db="EMBL/GenBank/DDBJ databases">
        <authorList>
            <person name="Lanie J.A."/>
            <person name="Ng W.-L."/>
            <person name="Kazmierczak K.M."/>
            <person name="Andrzejewski T.M."/>
            <person name="Davidsen T.M."/>
            <person name="Wayne K.J."/>
            <person name="Tettelin H."/>
            <person name="Glass J.I."/>
            <person name="Rusch D."/>
            <person name="Podicherti R."/>
            <person name="Tsui H.-C.T."/>
            <person name="Winkler M.E."/>
        </authorList>
    </citation>
    <scope>NUCLEOTIDE SEQUENCE</scope>
</reference>
<proteinExistence type="predicted"/>
<feature type="non-terminal residue" evidence="1">
    <location>
        <position position="40"/>
    </location>
</feature>
<sequence>MILRILFLVLAGFCFPAQPQAAAKPNVLFLAVDDLNDWIG</sequence>
<gene>
    <name evidence="1" type="ORF">METZ01_LOCUS181798</name>
</gene>
<evidence type="ECO:0008006" key="2">
    <source>
        <dbReference type="Google" id="ProtNLM"/>
    </source>
</evidence>